<protein>
    <submittedName>
        <fullName evidence="1">Uncharacterized protein</fullName>
    </submittedName>
</protein>
<gene>
    <name evidence="1" type="ORF">CA606_18330</name>
</gene>
<proteinExistence type="predicted"/>
<dbReference type="RefSeq" id="WP_096053482.1">
    <property type="nucleotide sequence ID" value="NZ_CP023315.3"/>
</dbReference>
<dbReference type="Proteomes" id="UP000217311">
    <property type="component" value="Chromosome"/>
</dbReference>
<sequence length="84" mass="9297">MTPKPQPPNDKHEALYQELVAVMRKYELSQVEILAVVANITGKCLAFQDQTKGTADDYMQIVIANLEEGNRQALDGLLNPIGRA</sequence>
<organism evidence="1 2">
    <name type="scientific">Caulobacter vibrioides</name>
    <name type="common">Caulobacter crescentus</name>
    <dbReference type="NCBI Taxonomy" id="155892"/>
    <lineage>
        <taxon>Bacteria</taxon>
        <taxon>Pseudomonadati</taxon>
        <taxon>Pseudomonadota</taxon>
        <taxon>Alphaproteobacteria</taxon>
        <taxon>Caulobacterales</taxon>
        <taxon>Caulobacteraceae</taxon>
        <taxon>Caulobacter</taxon>
    </lineage>
</organism>
<dbReference type="AlphaFoldDB" id="A0A290MQ46"/>
<name>A0A290MQ46_CAUVI</name>
<evidence type="ECO:0000313" key="2">
    <source>
        <dbReference type="Proteomes" id="UP000217311"/>
    </source>
</evidence>
<reference evidence="2" key="1">
    <citation type="submission" date="2017-09" db="EMBL/GenBank/DDBJ databases">
        <title>Genome evolution observed in wild isolates of Caulobacter crescentus.</title>
        <authorList>
            <person name="Ely B."/>
            <person name="Wilson K."/>
            <person name="Scott D."/>
        </authorList>
    </citation>
    <scope>NUCLEOTIDE SEQUENCE [LARGE SCALE GENOMIC DNA]</scope>
    <source>
        <strain evidence="2">CB13b1a</strain>
    </source>
</reference>
<accession>A0A290MQ46</accession>
<evidence type="ECO:0000313" key="1">
    <source>
        <dbReference type="EMBL" id="ATC34132.1"/>
    </source>
</evidence>
<dbReference type="EMBL" id="CP023315">
    <property type="protein sequence ID" value="ATC34132.1"/>
    <property type="molecule type" value="Genomic_DNA"/>
</dbReference>